<dbReference type="GO" id="GO:0016887">
    <property type="term" value="F:ATP hydrolysis activity"/>
    <property type="evidence" value="ECO:0007669"/>
    <property type="project" value="InterPro"/>
</dbReference>
<keyword evidence="2" id="KW-0813">Transport</keyword>
<organism evidence="12 13">
    <name type="scientific">Selenomonas sputigena (strain ATCC 35185 / DSM 20758 / CCUG 44933 / VPI D19B-28)</name>
    <dbReference type="NCBI Taxonomy" id="546271"/>
    <lineage>
        <taxon>Bacteria</taxon>
        <taxon>Bacillati</taxon>
        <taxon>Bacillota</taxon>
        <taxon>Negativicutes</taxon>
        <taxon>Selenomonadales</taxon>
        <taxon>Selenomonadaceae</taxon>
        <taxon>Selenomonas</taxon>
    </lineage>
</organism>
<keyword evidence="8 9" id="KW-0472">Membrane</keyword>
<dbReference type="InterPro" id="IPR017871">
    <property type="entry name" value="ABC_transporter-like_CS"/>
</dbReference>
<evidence type="ECO:0000256" key="2">
    <source>
        <dbReference type="ARBA" id="ARBA00022448"/>
    </source>
</evidence>
<evidence type="ECO:0000313" key="13">
    <source>
        <dbReference type="Proteomes" id="UP000003505"/>
    </source>
</evidence>
<keyword evidence="4 9" id="KW-0812">Transmembrane</keyword>
<accession>C9LT01</accession>
<evidence type="ECO:0000256" key="5">
    <source>
        <dbReference type="ARBA" id="ARBA00022741"/>
    </source>
</evidence>
<feature type="domain" description="ABC transmembrane type-1" evidence="11">
    <location>
        <begin position="26"/>
        <end position="305"/>
    </location>
</feature>
<proteinExistence type="predicted"/>
<comment type="caution">
    <text evidence="12">The sequence shown here is derived from an EMBL/GenBank/DDBJ whole genome shotgun (WGS) entry which is preliminary data.</text>
</comment>
<feature type="transmembrane region" description="Helical" evidence="9">
    <location>
        <begin position="164"/>
        <end position="182"/>
    </location>
</feature>
<evidence type="ECO:0000313" key="12">
    <source>
        <dbReference type="EMBL" id="EEX78100.1"/>
    </source>
</evidence>
<dbReference type="InterPro" id="IPR003439">
    <property type="entry name" value="ABC_transporter-like_ATP-bd"/>
</dbReference>
<dbReference type="FunFam" id="3.40.50.300:FF:000221">
    <property type="entry name" value="Multidrug ABC transporter ATP-binding protein"/>
    <property type="match status" value="1"/>
</dbReference>
<name>C9LT01_SELS3</name>
<evidence type="ECO:0000256" key="6">
    <source>
        <dbReference type="ARBA" id="ARBA00022840"/>
    </source>
</evidence>
<protein>
    <submittedName>
        <fullName evidence="12">ABC transporter, ATP-binding protein</fullName>
    </submittedName>
</protein>
<dbReference type="Pfam" id="PF00005">
    <property type="entry name" value="ABC_tran"/>
    <property type="match status" value="1"/>
</dbReference>
<feature type="transmembrane region" description="Helical" evidence="9">
    <location>
        <begin position="27"/>
        <end position="48"/>
    </location>
</feature>
<evidence type="ECO:0000256" key="7">
    <source>
        <dbReference type="ARBA" id="ARBA00022989"/>
    </source>
</evidence>
<dbReference type="PROSITE" id="PS50929">
    <property type="entry name" value="ABC_TM1F"/>
    <property type="match status" value="1"/>
</dbReference>
<dbReference type="InterPro" id="IPR036640">
    <property type="entry name" value="ABC1_TM_sf"/>
</dbReference>
<dbReference type="GO" id="GO:0005886">
    <property type="term" value="C:plasma membrane"/>
    <property type="evidence" value="ECO:0007669"/>
    <property type="project" value="UniProtKB-SubCell"/>
</dbReference>
<dbReference type="eggNOG" id="COG1132">
    <property type="taxonomic scope" value="Bacteria"/>
</dbReference>
<evidence type="ECO:0000259" key="11">
    <source>
        <dbReference type="PROSITE" id="PS50929"/>
    </source>
</evidence>
<reference evidence="12 13" key="1">
    <citation type="submission" date="2009-09" db="EMBL/GenBank/DDBJ databases">
        <authorList>
            <person name="Weinstock G."/>
            <person name="Sodergren E."/>
            <person name="Clifton S."/>
            <person name="Fulton L."/>
            <person name="Fulton B."/>
            <person name="Courtney L."/>
            <person name="Fronick C."/>
            <person name="Harrison M."/>
            <person name="Strong C."/>
            <person name="Farmer C."/>
            <person name="Delahaunty K."/>
            <person name="Markovic C."/>
            <person name="Hall O."/>
            <person name="Minx P."/>
            <person name="Tomlinson C."/>
            <person name="Mitreva M."/>
            <person name="Nelson J."/>
            <person name="Hou S."/>
            <person name="Wollam A."/>
            <person name="Pepin K.H."/>
            <person name="Johnson M."/>
            <person name="Bhonagiri V."/>
            <person name="Nash W.E."/>
            <person name="Warren W."/>
            <person name="Chinwalla A."/>
            <person name="Mardis E.R."/>
            <person name="Wilson R.K."/>
        </authorList>
    </citation>
    <scope>NUCLEOTIDE SEQUENCE [LARGE SCALE GENOMIC DNA]</scope>
    <source>
        <strain evidence="13">ATCC 35185 / DSM 20758 / VPI D19B-28</strain>
    </source>
</reference>
<dbReference type="Gene3D" id="3.40.50.300">
    <property type="entry name" value="P-loop containing nucleotide triphosphate hydrolases"/>
    <property type="match status" value="1"/>
</dbReference>
<dbReference type="Proteomes" id="UP000003505">
    <property type="component" value="Unassembled WGS sequence"/>
</dbReference>
<dbReference type="Pfam" id="PF00664">
    <property type="entry name" value="ABC_membrane"/>
    <property type="match status" value="1"/>
</dbReference>
<dbReference type="InterPro" id="IPR039421">
    <property type="entry name" value="Type_1_exporter"/>
</dbReference>
<dbReference type="GO" id="GO:0034040">
    <property type="term" value="F:ATPase-coupled lipid transmembrane transporter activity"/>
    <property type="evidence" value="ECO:0007669"/>
    <property type="project" value="TreeGrafter"/>
</dbReference>
<evidence type="ECO:0000256" key="3">
    <source>
        <dbReference type="ARBA" id="ARBA00022475"/>
    </source>
</evidence>
<evidence type="ECO:0000256" key="9">
    <source>
        <dbReference type="SAM" id="Phobius"/>
    </source>
</evidence>
<evidence type="ECO:0000259" key="10">
    <source>
        <dbReference type="PROSITE" id="PS50893"/>
    </source>
</evidence>
<feature type="transmembrane region" description="Helical" evidence="9">
    <location>
        <begin position="254"/>
        <end position="270"/>
    </location>
</feature>
<dbReference type="InterPro" id="IPR027417">
    <property type="entry name" value="P-loop_NTPase"/>
</dbReference>
<dbReference type="EMBL" id="ACKP02000011">
    <property type="protein sequence ID" value="EEX78100.1"/>
    <property type="molecule type" value="Genomic_DNA"/>
</dbReference>
<evidence type="ECO:0000256" key="1">
    <source>
        <dbReference type="ARBA" id="ARBA00004651"/>
    </source>
</evidence>
<dbReference type="SUPFAM" id="SSF52540">
    <property type="entry name" value="P-loop containing nucleoside triphosphate hydrolases"/>
    <property type="match status" value="1"/>
</dbReference>
<dbReference type="InterPro" id="IPR011527">
    <property type="entry name" value="ABC1_TM_dom"/>
</dbReference>
<keyword evidence="7 9" id="KW-1133">Transmembrane helix</keyword>
<dbReference type="PANTHER" id="PTHR24221:SF397">
    <property type="entry name" value="ABC TRANSPORTER, ATP-BINDING TRANSMEMBRANE PROTEIN"/>
    <property type="match status" value="1"/>
</dbReference>
<keyword evidence="5" id="KW-0547">Nucleotide-binding</keyword>
<dbReference type="PROSITE" id="PS00211">
    <property type="entry name" value="ABC_TRANSPORTER_1"/>
    <property type="match status" value="1"/>
</dbReference>
<keyword evidence="3" id="KW-1003">Cell membrane</keyword>
<dbReference type="Gene3D" id="1.20.1560.10">
    <property type="entry name" value="ABC transporter type 1, transmembrane domain"/>
    <property type="match status" value="1"/>
</dbReference>
<dbReference type="AlphaFoldDB" id="C9LT01"/>
<dbReference type="SMART" id="SM00382">
    <property type="entry name" value="AAA"/>
    <property type="match status" value="1"/>
</dbReference>
<dbReference type="GO" id="GO:0005524">
    <property type="term" value="F:ATP binding"/>
    <property type="evidence" value="ECO:0007669"/>
    <property type="project" value="UniProtKB-KW"/>
</dbReference>
<keyword evidence="6 12" id="KW-0067">ATP-binding</keyword>
<feature type="domain" description="ABC transporter" evidence="10">
    <location>
        <begin position="338"/>
        <end position="571"/>
    </location>
</feature>
<gene>
    <name evidence="12" type="ORF">SELSPUOL_00581</name>
</gene>
<dbReference type="InterPro" id="IPR003593">
    <property type="entry name" value="AAA+_ATPase"/>
</dbReference>
<dbReference type="SUPFAM" id="SSF90123">
    <property type="entry name" value="ABC transporter transmembrane region"/>
    <property type="match status" value="1"/>
</dbReference>
<comment type="subcellular location">
    <subcellularLocation>
        <location evidence="1">Cell membrane</location>
        <topology evidence="1">Multi-pass membrane protein</topology>
    </subcellularLocation>
</comment>
<feature type="transmembrane region" description="Helical" evidence="9">
    <location>
        <begin position="139"/>
        <end position="158"/>
    </location>
</feature>
<evidence type="ECO:0000256" key="4">
    <source>
        <dbReference type="ARBA" id="ARBA00022692"/>
    </source>
</evidence>
<dbReference type="PANTHER" id="PTHR24221">
    <property type="entry name" value="ATP-BINDING CASSETTE SUB-FAMILY B"/>
    <property type="match status" value="1"/>
</dbReference>
<evidence type="ECO:0000256" key="8">
    <source>
        <dbReference type="ARBA" id="ARBA00023136"/>
    </source>
</evidence>
<dbReference type="STRING" id="546271.Selsp_1599"/>
<dbReference type="PROSITE" id="PS50893">
    <property type="entry name" value="ABC_TRANSPORTER_2"/>
    <property type="match status" value="1"/>
</dbReference>
<dbReference type="GO" id="GO:0140359">
    <property type="term" value="F:ABC-type transporter activity"/>
    <property type="evidence" value="ECO:0007669"/>
    <property type="project" value="InterPro"/>
</dbReference>
<sequence length="595" mass="65534">MVIAMLEALKMIWHFAGKERGNLNKSLALGVVYALFHILQITAIYIVLQALVEGRATAEAALSSLGLLTLSVTGRAVAHYFSQLQRVHAGYFMVAQKRIAIGDKLKAVPMGYFDESSRGELTGVATTVLNDVENTAPRLLVTLLSGFLNTLILMPMLLFWQWRIGVLFILGVFCYLFVTSSVEKKSRSLAPKRQKAQAKLVEAVLEQIEGMPVIKAFNLRGKGDARVREALDESRAANLAIERIFTPYAIAQETTLRLFSVLIMLVALFSHEAGTMDLLTALMGMVLSFLIFSQIESTGSMLMILRVVTSSIEQAERAADLPQMDSGGTDIEPEHHDVSFEHVDFFYGTRKILDDVSLTIPERALTAIVGPSGSGKTTLCHLIARFWDVADGSIKVGGHDVRDYTLESLMRQISIVFQNVYLFCDTVENNIRFGKPTATHEEVVAAAREACCHDFIEALPEGYDTVIGDGGASLSGGERQRISIARAILKDAPIIIFDEATANVDPENEDRLQKAMESLTKGKTVIMIAHRLNTVRNARQIIVVSEGRIVQRGTHEELLQERGIYADFIRARQAALGWKAARGETGVGTKIHSCH</sequence>